<dbReference type="PROSITE" id="PS50404">
    <property type="entry name" value="GST_NTER"/>
    <property type="match status" value="1"/>
</dbReference>
<evidence type="ECO:0000313" key="4">
    <source>
        <dbReference type="Proteomes" id="UP000315949"/>
    </source>
</evidence>
<keyword evidence="4" id="KW-1185">Reference proteome</keyword>
<dbReference type="SUPFAM" id="SSF47616">
    <property type="entry name" value="GST C-terminal domain-like"/>
    <property type="match status" value="1"/>
</dbReference>
<dbReference type="PROSITE" id="PS50405">
    <property type="entry name" value="GST_CTER"/>
    <property type="match status" value="1"/>
</dbReference>
<name>A0A5C5U4L5_9GAMM</name>
<proteinExistence type="predicted"/>
<evidence type="ECO:0000313" key="3">
    <source>
        <dbReference type="EMBL" id="TWT20759.1"/>
    </source>
</evidence>
<dbReference type="Pfam" id="PF02798">
    <property type="entry name" value="GST_N"/>
    <property type="match status" value="1"/>
</dbReference>
<dbReference type="Gene3D" id="3.40.30.10">
    <property type="entry name" value="Glutaredoxin"/>
    <property type="match status" value="1"/>
</dbReference>
<dbReference type="Gene3D" id="1.20.1050.10">
    <property type="match status" value="1"/>
</dbReference>
<accession>A0A5C5U4L5</accession>
<dbReference type="Proteomes" id="UP000315949">
    <property type="component" value="Unassembled WGS sequence"/>
</dbReference>
<dbReference type="SFLD" id="SFLDG01150">
    <property type="entry name" value="Main.1:_Beta-like"/>
    <property type="match status" value="1"/>
</dbReference>
<dbReference type="InterPro" id="IPR004045">
    <property type="entry name" value="Glutathione_S-Trfase_N"/>
</dbReference>
<dbReference type="OrthoDB" id="5740960at2"/>
<dbReference type="SUPFAM" id="SSF52833">
    <property type="entry name" value="Thioredoxin-like"/>
    <property type="match status" value="1"/>
</dbReference>
<dbReference type="CDD" id="cd03057">
    <property type="entry name" value="GST_N_Beta"/>
    <property type="match status" value="1"/>
</dbReference>
<dbReference type="Pfam" id="PF13410">
    <property type="entry name" value="GST_C_2"/>
    <property type="match status" value="1"/>
</dbReference>
<dbReference type="GO" id="GO:0016740">
    <property type="term" value="F:transferase activity"/>
    <property type="evidence" value="ECO:0007669"/>
    <property type="project" value="UniProtKB-KW"/>
</dbReference>
<evidence type="ECO:0000259" key="1">
    <source>
        <dbReference type="PROSITE" id="PS50404"/>
    </source>
</evidence>
<dbReference type="InterPro" id="IPR040079">
    <property type="entry name" value="Glutathione_S-Trfase"/>
</dbReference>
<evidence type="ECO:0000259" key="2">
    <source>
        <dbReference type="PROSITE" id="PS50405"/>
    </source>
</evidence>
<dbReference type="AlphaFoldDB" id="A0A5C5U4L5"/>
<dbReference type="InterPro" id="IPR036282">
    <property type="entry name" value="Glutathione-S-Trfase_C_sf"/>
</dbReference>
<feature type="domain" description="GST C-terminal" evidence="2">
    <location>
        <begin position="88"/>
        <end position="212"/>
    </location>
</feature>
<dbReference type="PANTHER" id="PTHR44051:SF21">
    <property type="entry name" value="GLUTATHIONE S-TRANSFERASE FAMILY PROTEIN"/>
    <property type="match status" value="1"/>
</dbReference>
<protein>
    <submittedName>
        <fullName evidence="3">Glutathione S-transferase family protein</fullName>
    </submittedName>
</protein>
<sequence length="212" mass="23142">MTLKLFAAPMSSATPVHHALVELGVEFELVLFDLARGEQKSPAYLAVNPHGVVPTLVVDGTALYEALAILQWLGDRYGVERGLWPAAGSPQRLAALSWTTWAYVSYGTLINVLNFSQSPRVDASLHHPPLAAEALLRLDAALGRLDAQLAKAPYLLGDDYSLADLVVASVVTYSTYCGVDASRHANVQRWLQDFAARPSYRQVWLAEREQAA</sequence>
<feature type="domain" description="GST N-terminal" evidence="1">
    <location>
        <begin position="1"/>
        <end position="81"/>
    </location>
</feature>
<dbReference type="EMBL" id="VOHE01000002">
    <property type="protein sequence ID" value="TWT20759.1"/>
    <property type="molecule type" value="Genomic_DNA"/>
</dbReference>
<reference evidence="3 4" key="1">
    <citation type="submission" date="2019-07" db="EMBL/GenBank/DDBJ databases">
        <title>Luteimonas sp. YD-1 nov., isolated from acidic soil.</title>
        <authorList>
            <person name="Zhou J."/>
        </authorList>
    </citation>
    <scope>NUCLEOTIDE SEQUENCE [LARGE SCALE GENOMIC DNA]</scope>
    <source>
        <strain evidence="3 4">YD-1</strain>
    </source>
</reference>
<keyword evidence="3" id="KW-0808">Transferase</keyword>
<dbReference type="RefSeq" id="WP_146311501.1">
    <property type="nucleotide sequence ID" value="NZ_VOHE01000002.1"/>
</dbReference>
<dbReference type="SFLD" id="SFLDS00019">
    <property type="entry name" value="Glutathione_Transferase_(cytos"/>
    <property type="match status" value="1"/>
</dbReference>
<dbReference type="InterPro" id="IPR010987">
    <property type="entry name" value="Glutathione-S-Trfase_C-like"/>
</dbReference>
<dbReference type="PANTHER" id="PTHR44051">
    <property type="entry name" value="GLUTATHIONE S-TRANSFERASE-RELATED"/>
    <property type="match status" value="1"/>
</dbReference>
<comment type="caution">
    <text evidence="3">The sequence shown here is derived from an EMBL/GenBank/DDBJ whole genome shotgun (WGS) entry which is preliminary data.</text>
</comment>
<dbReference type="InterPro" id="IPR036249">
    <property type="entry name" value="Thioredoxin-like_sf"/>
</dbReference>
<organism evidence="3 4">
    <name type="scientific">Luteimonas wenzhouensis</name>
    <dbReference type="NCBI Taxonomy" id="2599615"/>
    <lineage>
        <taxon>Bacteria</taxon>
        <taxon>Pseudomonadati</taxon>
        <taxon>Pseudomonadota</taxon>
        <taxon>Gammaproteobacteria</taxon>
        <taxon>Lysobacterales</taxon>
        <taxon>Lysobacteraceae</taxon>
        <taxon>Luteimonas</taxon>
    </lineage>
</organism>
<dbReference type="SFLD" id="SFLDG00358">
    <property type="entry name" value="Main_(cytGST)"/>
    <property type="match status" value="1"/>
</dbReference>
<gene>
    <name evidence="3" type="ORF">FQY79_05455</name>
</gene>